<accession>A0AAN8KBG7</accession>
<dbReference type="SUPFAM" id="SSF52047">
    <property type="entry name" value="RNI-like"/>
    <property type="match status" value="1"/>
</dbReference>
<gene>
    <name evidence="2" type="ORF">SNE40_003602</name>
</gene>
<reference evidence="2 3" key="1">
    <citation type="submission" date="2024-01" db="EMBL/GenBank/DDBJ databases">
        <title>The genome of the rayed Mediterranean limpet Patella caerulea (Linnaeus, 1758).</title>
        <authorList>
            <person name="Anh-Thu Weber A."/>
            <person name="Halstead-Nussloch G."/>
        </authorList>
    </citation>
    <scope>NUCLEOTIDE SEQUENCE [LARGE SCALE GENOMIC DNA]</scope>
    <source>
        <strain evidence="2">AATW-2023a</strain>
        <tissue evidence="2">Whole specimen</tissue>
    </source>
</reference>
<dbReference type="Pfam" id="PF12937">
    <property type="entry name" value="F-box-like"/>
    <property type="match status" value="1"/>
</dbReference>
<dbReference type="EMBL" id="JAZGQO010000002">
    <property type="protein sequence ID" value="KAK6192057.1"/>
    <property type="molecule type" value="Genomic_DNA"/>
</dbReference>
<feature type="domain" description="F-box" evidence="1">
    <location>
        <begin position="24"/>
        <end position="70"/>
    </location>
</feature>
<evidence type="ECO:0000259" key="1">
    <source>
        <dbReference type="PROSITE" id="PS50181"/>
    </source>
</evidence>
<dbReference type="Gene3D" id="1.20.1280.50">
    <property type="match status" value="1"/>
</dbReference>
<dbReference type="PANTHER" id="PTHR20872">
    <property type="match status" value="1"/>
</dbReference>
<evidence type="ECO:0000313" key="2">
    <source>
        <dbReference type="EMBL" id="KAK6192057.1"/>
    </source>
</evidence>
<dbReference type="SUPFAM" id="SSF81383">
    <property type="entry name" value="F-box domain"/>
    <property type="match status" value="1"/>
</dbReference>
<dbReference type="InterPro" id="IPR001810">
    <property type="entry name" value="F-box_dom"/>
</dbReference>
<dbReference type="InterPro" id="IPR036047">
    <property type="entry name" value="F-box-like_dom_sf"/>
</dbReference>
<dbReference type="Proteomes" id="UP001347796">
    <property type="component" value="Unassembled WGS sequence"/>
</dbReference>
<keyword evidence="3" id="KW-1185">Reference proteome</keyword>
<comment type="caution">
    <text evidence="2">The sequence shown here is derived from an EMBL/GenBank/DDBJ whole genome shotgun (WGS) entry which is preliminary data.</text>
</comment>
<dbReference type="Gene3D" id="3.80.10.10">
    <property type="entry name" value="Ribonuclease Inhibitor"/>
    <property type="match status" value="1"/>
</dbReference>
<organism evidence="2 3">
    <name type="scientific">Patella caerulea</name>
    <name type="common">Rayed Mediterranean limpet</name>
    <dbReference type="NCBI Taxonomy" id="87958"/>
    <lineage>
        <taxon>Eukaryota</taxon>
        <taxon>Metazoa</taxon>
        <taxon>Spiralia</taxon>
        <taxon>Lophotrochozoa</taxon>
        <taxon>Mollusca</taxon>
        <taxon>Gastropoda</taxon>
        <taxon>Patellogastropoda</taxon>
        <taxon>Patelloidea</taxon>
        <taxon>Patellidae</taxon>
        <taxon>Patella</taxon>
    </lineage>
</organism>
<dbReference type="InterPro" id="IPR032675">
    <property type="entry name" value="LRR_dom_sf"/>
</dbReference>
<sequence>MALSWVSDIASWIRNINYWSSMDSIAWKNLPDIALIEVYGYLGDGDRANMALTCKNWCRIFETPRLWRSRSFEIGGYKASQIGQIAVKFSEKYGSFIRYLTLSCSHPSSHTCKIIQKTMEDFFHNIESARIYDFELERLELERFWKYDNVREKLVDSFVKFFRNQSHLRTFDMSSAQCPLTMGCKILEAVREASGESVDDLCLEDFFHSRLAVFQVKRFRGIIAGFTNLRFLSINYNCISEAIIEILTTSASGKLRNFSIKVYRSDPHFHRIPTSVWRRLKQSCPSLEVDIWFESIGNSTEILPILVPDIPLRDIHLWTGYDDDAEWNLHATLMHIGNNFKHCLANVSMELDNNHEIIDEAILNLINKCKKLKDLTINAFVSVDAIKQICELQEENKIKLRHFNMTACGLSEVEWTDLCEIRDRYEPMFKARDLKFFIKSDLLIDAQ</sequence>
<dbReference type="AlphaFoldDB" id="A0AAN8KBG7"/>
<protein>
    <recommendedName>
        <fullName evidence="1">F-box domain-containing protein</fullName>
    </recommendedName>
</protein>
<proteinExistence type="predicted"/>
<dbReference type="PROSITE" id="PS50181">
    <property type="entry name" value="FBOX"/>
    <property type="match status" value="1"/>
</dbReference>
<name>A0AAN8KBG7_PATCE</name>
<dbReference type="PANTHER" id="PTHR20872:SF1">
    <property type="entry name" value="F-BOX DOMAIN-CONTAINING PROTEIN"/>
    <property type="match status" value="1"/>
</dbReference>
<evidence type="ECO:0000313" key="3">
    <source>
        <dbReference type="Proteomes" id="UP001347796"/>
    </source>
</evidence>